<gene>
    <name evidence="3" type="primary">tssL</name>
    <name evidence="3" type="ordered locus">Pcar_2810</name>
</gene>
<name>Q3A0R2_SYNC1</name>
<sequence length="241" mass="26938">MANDLSTPAYNPILSCSEALFSLIAPIQDDQKASSLGTDFKEQILAAFTSMEKAAFEQQIGMVEFKDAKYALAAYVDEMVLNSTWPGHLEWMSRPLQLEFFGEHTAGEGFFTRLANLRQGGEDNLHLLELYYYCLQLGFEGVYKIKGVEHLMALQVDLRSQIDGYRGPVNSKISPEGLPGHVLINQVRRHVPYWVIAVVTIATVFFTYMGYAFVSSHVAEASVAKVTKDKDSILKLPEAPY</sequence>
<evidence type="ECO:0000256" key="1">
    <source>
        <dbReference type="SAM" id="Phobius"/>
    </source>
</evidence>
<feature type="domain" description="Type IV / VI secretion system DotU" evidence="2">
    <location>
        <begin position="12"/>
        <end position="213"/>
    </location>
</feature>
<dbReference type="RefSeq" id="WP_011342590.1">
    <property type="nucleotide sequence ID" value="NC_007498.2"/>
</dbReference>
<dbReference type="InterPro" id="IPR017732">
    <property type="entry name" value="T4/T6SS_DotU"/>
</dbReference>
<evidence type="ECO:0000259" key="2">
    <source>
        <dbReference type="Pfam" id="PF09850"/>
    </source>
</evidence>
<organism evidence="3 4">
    <name type="scientific">Syntrophotalea carbinolica (strain DSM 2380 / NBRC 103641 / GraBd1)</name>
    <name type="common">Pelobacter carbinolicus</name>
    <dbReference type="NCBI Taxonomy" id="338963"/>
    <lineage>
        <taxon>Bacteria</taxon>
        <taxon>Pseudomonadati</taxon>
        <taxon>Thermodesulfobacteriota</taxon>
        <taxon>Desulfuromonadia</taxon>
        <taxon>Desulfuromonadales</taxon>
        <taxon>Syntrophotaleaceae</taxon>
        <taxon>Syntrophotalea</taxon>
    </lineage>
</organism>
<dbReference type="KEGG" id="pca:Pcar_2810"/>
<dbReference type="NCBIfam" id="TIGR03349">
    <property type="entry name" value="IV_VI_DotU"/>
    <property type="match status" value="1"/>
</dbReference>
<dbReference type="EMBL" id="CP000142">
    <property type="protein sequence ID" value="ABA90045.1"/>
    <property type="molecule type" value="Genomic_DNA"/>
</dbReference>
<dbReference type="AlphaFoldDB" id="Q3A0R2"/>
<dbReference type="PANTHER" id="PTHR38033:SF1">
    <property type="entry name" value="DOTU FAMILY TYPE IV_VI SECRETION SYSTEM PROTEIN"/>
    <property type="match status" value="1"/>
</dbReference>
<reference evidence="3 4" key="2">
    <citation type="journal article" date="2012" name="BMC Genomics">
        <title>The genome of Pelobacter carbinolicus reveals surprising metabolic capabilities and physiological features.</title>
        <authorList>
            <person name="Aklujkar M."/>
            <person name="Haveman S.A."/>
            <person name="Didonato R.Jr."/>
            <person name="Chertkov O."/>
            <person name="Han C.S."/>
            <person name="Land M.L."/>
            <person name="Brown P."/>
            <person name="Lovley D.R."/>
        </authorList>
    </citation>
    <scope>NUCLEOTIDE SEQUENCE [LARGE SCALE GENOMIC DNA]</scope>
    <source>
        <strain evidence="4">DSM 2380 / NBRC 103641 / GraBd1</strain>
    </source>
</reference>
<proteinExistence type="predicted"/>
<dbReference type="Proteomes" id="UP000002534">
    <property type="component" value="Chromosome"/>
</dbReference>
<dbReference type="Pfam" id="PF09850">
    <property type="entry name" value="DotU"/>
    <property type="match status" value="1"/>
</dbReference>
<keyword evidence="1" id="KW-1133">Transmembrane helix</keyword>
<dbReference type="PANTHER" id="PTHR38033">
    <property type="entry name" value="MEMBRANE PROTEIN-RELATED"/>
    <property type="match status" value="1"/>
</dbReference>
<reference evidence="4" key="1">
    <citation type="submission" date="2005-10" db="EMBL/GenBank/DDBJ databases">
        <title>Complete sequence of Pelobacter carbinolicus DSM 2380.</title>
        <authorList>
            <person name="Copeland A."/>
            <person name="Lucas S."/>
            <person name="Lapidus A."/>
            <person name="Barry K."/>
            <person name="Detter J.C."/>
            <person name="Glavina T."/>
            <person name="Hammon N."/>
            <person name="Israni S."/>
            <person name="Pitluck S."/>
            <person name="Chertkov O."/>
            <person name="Schmutz J."/>
            <person name="Larimer F."/>
            <person name="Land M."/>
            <person name="Kyrpides N."/>
            <person name="Ivanova N."/>
            <person name="Richardson P."/>
        </authorList>
    </citation>
    <scope>NUCLEOTIDE SEQUENCE [LARGE SCALE GENOMIC DNA]</scope>
    <source>
        <strain evidence="4">DSM 2380 / NBRC 103641 / GraBd1</strain>
    </source>
</reference>
<dbReference type="eggNOG" id="COG3455">
    <property type="taxonomic scope" value="Bacteria"/>
</dbReference>
<keyword evidence="1" id="KW-0472">Membrane</keyword>
<keyword evidence="4" id="KW-1185">Reference proteome</keyword>
<evidence type="ECO:0000313" key="4">
    <source>
        <dbReference type="Proteomes" id="UP000002534"/>
    </source>
</evidence>
<dbReference type="NCBIfam" id="NF038228">
    <property type="entry name" value="IcmH_DotU_IVB"/>
    <property type="match status" value="1"/>
</dbReference>
<dbReference type="OrthoDB" id="345640at2"/>
<feature type="transmembrane region" description="Helical" evidence="1">
    <location>
        <begin position="193"/>
        <end position="214"/>
    </location>
</feature>
<keyword evidence="1" id="KW-0812">Transmembrane</keyword>
<dbReference type="Gene3D" id="1.25.40.590">
    <property type="entry name" value="Type IV / VI secretion system, DotU"/>
    <property type="match status" value="1"/>
</dbReference>
<evidence type="ECO:0000313" key="3">
    <source>
        <dbReference type="EMBL" id="ABA90045.1"/>
    </source>
</evidence>
<accession>Q3A0R2</accession>
<dbReference type="STRING" id="338963.Pcar_2810"/>
<dbReference type="HOGENOM" id="CLU_071818_3_0_7"/>
<protein>
    <submittedName>
        <fullName evidence="3">Type VI secretion system inner membrane protein TssL</fullName>
    </submittedName>
</protein>
<dbReference type="InterPro" id="IPR038522">
    <property type="entry name" value="T4/T6SS_DotU_sf"/>
</dbReference>